<sequence>MRNDFFGGSVESSSNDYDWVTCKGVAQFFVFFRRPMSAVYPFRLAFLAHINFGFSNYASCGLVRSGRREASD</sequence>
<keyword evidence="2" id="KW-1185">Reference proteome</keyword>
<evidence type="ECO:0000313" key="1">
    <source>
        <dbReference type="EMBL" id="KWT72397.1"/>
    </source>
</evidence>
<reference evidence="1 2" key="1">
    <citation type="submission" date="2015-10" db="EMBL/GenBank/DDBJ databases">
        <title>Transcriptomic analysis of a linuron degrading triple-species bacterial consortium.</title>
        <authorList>
            <person name="Albers P."/>
        </authorList>
    </citation>
    <scope>NUCLEOTIDE SEQUENCE [LARGE SCALE GENOMIC DNA]</scope>
    <source>
        <strain evidence="1 2">WDL6</strain>
    </source>
</reference>
<dbReference type="AlphaFoldDB" id="A0A109BP62"/>
<accession>A0A109BP62</accession>
<evidence type="ECO:0000313" key="2">
    <source>
        <dbReference type="Proteomes" id="UP000059074"/>
    </source>
</evidence>
<organism evidence="1 2">
    <name type="scientific">Hyphomicrobium sulfonivorans</name>
    <dbReference type="NCBI Taxonomy" id="121290"/>
    <lineage>
        <taxon>Bacteria</taxon>
        <taxon>Pseudomonadati</taxon>
        <taxon>Pseudomonadota</taxon>
        <taxon>Alphaproteobacteria</taxon>
        <taxon>Hyphomicrobiales</taxon>
        <taxon>Hyphomicrobiaceae</taxon>
        <taxon>Hyphomicrobium</taxon>
    </lineage>
</organism>
<comment type="caution">
    <text evidence="1">The sequence shown here is derived from an EMBL/GenBank/DDBJ whole genome shotgun (WGS) entry which is preliminary data.</text>
</comment>
<name>A0A109BP62_HYPSL</name>
<proteinExistence type="predicted"/>
<dbReference type="Proteomes" id="UP000059074">
    <property type="component" value="Unassembled WGS sequence"/>
</dbReference>
<protein>
    <submittedName>
        <fullName evidence="1">Uncharacterized protein</fullName>
    </submittedName>
</protein>
<gene>
    <name evidence="1" type="ORF">APY04_0191</name>
</gene>
<dbReference type="EMBL" id="LMTR01000012">
    <property type="protein sequence ID" value="KWT72397.1"/>
    <property type="molecule type" value="Genomic_DNA"/>
</dbReference>